<dbReference type="InterPro" id="IPR000792">
    <property type="entry name" value="Tscrpt_reg_LuxR_C"/>
</dbReference>
<dbReference type="PROSITE" id="PS00622">
    <property type="entry name" value="HTH_LUXR_1"/>
    <property type="match status" value="1"/>
</dbReference>
<dbReference type="Proteomes" id="UP001610631">
    <property type="component" value="Unassembled WGS sequence"/>
</dbReference>
<feature type="region of interest" description="Disordered" evidence="4">
    <location>
        <begin position="143"/>
        <end position="167"/>
    </location>
</feature>
<dbReference type="PANTHER" id="PTHR44688:SF16">
    <property type="entry name" value="DNA-BINDING TRANSCRIPTIONAL ACTIVATOR DEVR_DOSR"/>
    <property type="match status" value="1"/>
</dbReference>
<feature type="compositionally biased region" description="Pro residues" evidence="4">
    <location>
        <begin position="148"/>
        <end position="162"/>
    </location>
</feature>
<gene>
    <name evidence="6" type="ORF">WDV06_18495</name>
</gene>
<sequence length="235" mass="25821">MSRQAAARQLRDAAPAVIETYRAELRRLGSPLALRDDAWGQCRYQAQNIVAECAQSLETGRPAEVTGGGEYSRLLGAHRVTQDIPVSESVRAAEVLWEAMREAVARAAALMPAAERHAVQQEISTVFRTVTGARLYQGIRGYEEAARPTPPAGGRPPRPAPAAPGAEPEPQALELLTLREREILAAVREGLTNRQISRRFEITEATVKRHLHNAYRKLGISSRVQALNKTFRESG</sequence>
<proteinExistence type="predicted"/>
<reference evidence="6 7" key="1">
    <citation type="submission" date="2024-03" db="EMBL/GenBank/DDBJ databases">
        <title>Whole genome sequencing of Streptomyces racemochromogenes, to identify antimicrobial biosynthetic gene clusters.</title>
        <authorList>
            <person name="Suryawanshi P."/>
            <person name="Krishnaraj P.U."/>
            <person name="Arun Y.P."/>
            <person name="Suryawanshi M.P."/>
            <person name="Rakshit O."/>
        </authorList>
    </citation>
    <scope>NUCLEOTIDE SEQUENCE [LARGE SCALE GENOMIC DNA]</scope>
    <source>
        <strain evidence="6 7">AUDT626</strain>
    </source>
</reference>
<dbReference type="RefSeq" id="WP_395510863.1">
    <property type="nucleotide sequence ID" value="NZ_JBBDHD010000044.1"/>
</dbReference>
<keyword evidence="7" id="KW-1185">Reference proteome</keyword>
<keyword evidence="1" id="KW-0805">Transcription regulation</keyword>
<organism evidence="6 7">
    <name type="scientific">Streptomyces racemochromogenes</name>
    <dbReference type="NCBI Taxonomy" id="67353"/>
    <lineage>
        <taxon>Bacteria</taxon>
        <taxon>Bacillati</taxon>
        <taxon>Actinomycetota</taxon>
        <taxon>Actinomycetes</taxon>
        <taxon>Kitasatosporales</taxon>
        <taxon>Streptomycetaceae</taxon>
        <taxon>Streptomyces</taxon>
    </lineage>
</organism>
<evidence type="ECO:0000313" key="6">
    <source>
        <dbReference type="EMBL" id="MFH7597070.1"/>
    </source>
</evidence>
<evidence type="ECO:0000259" key="5">
    <source>
        <dbReference type="PROSITE" id="PS50043"/>
    </source>
</evidence>
<comment type="caution">
    <text evidence="6">The sequence shown here is derived from an EMBL/GenBank/DDBJ whole genome shotgun (WGS) entry which is preliminary data.</text>
</comment>
<feature type="domain" description="HTH luxR-type" evidence="5">
    <location>
        <begin position="169"/>
        <end position="234"/>
    </location>
</feature>
<dbReference type="PRINTS" id="PR00038">
    <property type="entry name" value="HTHLUXR"/>
</dbReference>
<keyword evidence="3" id="KW-0804">Transcription</keyword>
<evidence type="ECO:0000256" key="1">
    <source>
        <dbReference type="ARBA" id="ARBA00023015"/>
    </source>
</evidence>
<accession>A0ABW7PF97</accession>
<name>A0ABW7PF97_9ACTN</name>
<dbReference type="InterPro" id="IPR016032">
    <property type="entry name" value="Sig_transdc_resp-reg_C-effctor"/>
</dbReference>
<dbReference type="EMBL" id="JBBDHD010000044">
    <property type="protein sequence ID" value="MFH7597070.1"/>
    <property type="molecule type" value="Genomic_DNA"/>
</dbReference>
<dbReference type="PANTHER" id="PTHR44688">
    <property type="entry name" value="DNA-BINDING TRANSCRIPTIONAL ACTIVATOR DEVR_DOSR"/>
    <property type="match status" value="1"/>
</dbReference>
<dbReference type="Pfam" id="PF00196">
    <property type="entry name" value="GerE"/>
    <property type="match status" value="1"/>
</dbReference>
<dbReference type="SUPFAM" id="SSF46894">
    <property type="entry name" value="C-terminal effector domain of the bipartite response regulators"/>
    <property type="match status" value="1"/>
</dbReference>
<evidence type="ECO:0000256" key="2">
    <source>
        <dbReference type="ARBA" id="ARBA00023125"/>
    </source>
</evidence>
<keyword evidence="2" id="KW-0238">DNA-binding</keyword>
<evidence type="ECO:0000313" key="7">
    <source>
        <dbReference type="Proteomes" id="UP001610631"/>
    </source>
</evidence>
<evidence type="ECO:0000256" key="4">
    <source>
        <dbReference type="SAM" id="MobiDB-lite"/>
    </source>
</evidence>
<protein>
    <submittedName>
        <fullName evidence="6">Helix-turn-helix transcriptional regulator</fullName>
    </submittedName>
</protein>
<evidence type="ECO:0000256" key="3">
    <source>
        <dbReference type="ARBA" id="ARBA00023163"/>
    </source>
</evidence>
<dbReference type="SMART" id="SM00421">
    <property type="entry name" value="HTH_LUXR"/>
    <property type="match status" value="1"/>
</dbReference>
<dbReference type="PROSITE" id="PS50043">
    <property type="entry name" value="HTH_LUXR_2"/>
    <property type="match status" value="1"/>
</dbReference>
<dbReference type="Gene3D" id="1.10.10.10">
    <property type="entry name" value="Winged helix-like DNA-binding domain superfamily/Winged helix DNA-binding domain"/>
    <property type="match status" value="1"/>
</dbReference>
<dbReference type="CDD" id="cd06170">
    <property type="entry name" value="LuxR_C_like"/>
    <property type="match status" value="1"/>
</dbReference>
<dbReference type="InterPro" id="IPR036388">
    <property type="entry name" value="WH-like_DNA-bd_sf"/>
</dbReference>